<sequence length="75" mass="8431">DDEDEALQVYPILTIPDCDDCNIKLGRNCSKHVPHFYVDNTEFQAQTCDPSDPCTNDFITWDHSVNNQDRTAAGG</sequence>
<proteinExistence type="predicted"/>
<evidence type="ECO:0000313" key="1">
    <source>
        <dbReference type="EMBL" id="CEK54668.1"/>
    </source>
</evidence>
<dbReference type="AlphaFoldDB" id="A0A0B6YEL8"/>
<accession>A0A0B6YEL8</accession>
<reference evidence="1" key="1">
    <citation type="submission" date="2014-12" db="EMBL/GenBank/DDBJ databases">
        <title>Insight into the proteome of Arion vulgaris.</title>
        <authorList>
            <person name="Aradska J."/>
            <person name="Bulat T."/>
            <person name="Smidak R."/>
            <person name="Sarate P."/>
            <person name="Gangsoo J."/>
            <person name="Sialana F."/>
            <person name="Bilban M."/>
            <person name="Lubec G."/>
        </authorList>
    </citation>
    <scope>NUCLEOTIDE SEQUENCE</scope>
    <source>
        <tissue evidence="1">Skin</tissue>
    </source>
</reference>
<gene>
    <name evidence="1" type="primary">ORF23373</name>
</gene>
<protein>
    <submittedName>
        <fullName evidence="1">Uncharacterized protein</fullName>
    </submittedName>
</protein>
<name>A0A0B6YEL8_9EUPU</name>
<feature type="non-terminal residue" evidence="1">
    <location>
        <position position="75"/>
    </location>
</feature>
<organism evidence="1">
    <name type="scientific">Arion vulgaris</name>
    <dbReference type="NCBI Taxonomy" id="1028688"/>
    <lineage>
        <taxon>Eukaryota</taxon>
        <taxon>Metazoa</taxon>
        <taxon>Spiralia</taxon>
        <taxon>Lophotrochozoa</taxon>
        <taxon>Mollusca</taxon>
        <taxon>Gastropoda</taxon>
        <taxon>Heterobranchia</taxon>
        <taxon>Euthyneura</taxon>
        <taxon>Panpulmonata</taxon>
        <taxon>Eupulmonata</taxon>
        <taxon>Stylommatophora</taxon>
        <taxon>Helicina</taxon>
        <taxon>Arionoidea</taxon>
        <taxon>Arionidae</taxon>
        <taxon>Arion</taxon>
    </lineage>
</organism>
<dbReference type="EMBL" id="HACG01007803">
    <property type="protein sequence ID" value="CEK54668.1"/>
    <property type="molecule type" value="Transcribed_RNA"/>
</dbReference>
<feature type="non-terminal residue" evidence="1">
    <location>
        <position position="1"/>
    </location>
</feature>